<reference evidence="2 3" key="1">
    <citation type="submission" date="2018-02" db="EMBL/GenBank/DDBJ databases">
        <title>Whole genome sequencing of endophytic bacterium.</title>
        <authorList>
            <person name="Eedara R."/>
            <person name="Podile A.R."/>
        </authorList>
    </citation>
    <scope>NUCLEOTIDE SEQUENCE [LARGE SCALE GENOMIC DNA]</scope>
    <source>
        <strain evidence="2 3">RP1T</strain>
    </source>
</reference>
<dbReference type="AlphaFoldDB" id="A0A2S9QE95"/>
<protein>
    <submittedName>
        <fullName evidence="2">Polyketide cyclase</fullName>
    </submittedName>
</protein>
<evidence type="ECO:0000259" key="1">
    <source>
        <dbReference type="Pfam" id="PF12680"/>
    </source>
</evidence>
<evidence type="ECO:0000313" key="3">
    <source>
        <dbReference type="Proteomes" id="UP000237682"/>
    </source>
</evidence>
<gene>
    <name evidence="2" type="ORF">C5L14_12940</name>
</gene>
<dbReference type="Pfam" id="PF12680">
    <property type="entry name" value="SnoaL_2"/>
    <property type="match status" value="1"/>
</dbReference>
<dbReference type="RefSeq" id="WP_105862603.1">
    <property type="nucleotide sequence ID" value="NZ_PUEJ01000004.1"/>
</dbReference>
<evidence type="ECO:0000313" key="2">
    <source>
        <dbReference type="EMBL" id="PRH87673.1"/>
    </source>
</evidence>
<dbReference type="Gene3D" id="3.10.450.50">
    <property type="match status" value="1"/>
</dbReference>
<organism evidence="2 3">
    <name type="scientific">Labrys okinawensis</name>
    <dbReference type="NCBI Taxonomy" id="346911"/>
    <lineage>
        <taxon>Bacteria</taxon>
        <taxon>Pseudomonadati</taxon>
        <taxon>Pseudomonadota</taxon>
        <taxon>Alphaproteobacteria</taxon>
        <taxon>Hyphomicrobiales</taxon>
        <taxon>Xanthobacteraceae</taxon>
        <taxon>Labrys</taxon>
    </lineage>
</organism>
<dbReference type="EMBL" id="PUEJ01000004">
    <property type="protein sequence ID" value="PRH87673.1"/>
    <property type="molecule type" value="Genomic_DNA"/>
</dbReference>
<name>A0A2S9QE95_9HYPH</name>
<feature type="domain" description="SnoaL-like" evidence="1">
    <location>
        <begin position="11"/>
        <end position="107"/>
    </location>
</feature>
<accession>A0A2S9QE95</accession>
<sequence length="121" mass="13321">MTDPATIARIYIATWNETDPARRRALLDASWTNDALYVDPLMRGQGHDEIDGLIAAVQQRFPDFRFSLIGEADGHGDHVRFSWQFGPAGADGPIKGTDFARLDQGRLHQVSGFLDQVPAAA</sequence>
<keyword evidence="3" id="KW-1185">Reference proteome</keyword>
<proteinExistence type="predicted"/>
<dbReference type="InterPro" id="IPR032710">
    <property type="entry name" value="NTF2-like_dom_sf"/>
</dbReference>
<dbReference type="InterPro" id="IPR037401">
    <property type="entry name" value="SnoaL-like"/>
</dbReference>
<dbReference type="Proteomes" id="UP000237682">
    <property type="component" value="Unassembled WGS sequence"/>
</dbReference>
<dbReference type="OrthoDB" id="9808719at2"/>
<comment type="caution">
    <text evidence="2">The sequence shown here is derived from an EMBL/GenBank/DDBJ whole genome shotgun (WGS) entry which is preliminary data.</text>
</comment>
<dbReference type="SUPFAM" id="SSF54427">
    <property type="entry name" value="NTF2-like"/>
    <property type="match status" value="1"/>
</dbReference>